<dbReference type="InterPro" id="IPR000551">
    <property type="entry name" value="MerR-type_HTH_dom"/>
</dbReference>
<name>A0A0J8VIM0_9ENTR</name>
<evidence type="ECO:0000313" key="4">
    <source>
        <dbReference type="Proteomes" id="UP000037315"/>
    </source>
</evidence>
<dbReference type="InterPro" id="IPR047057">
    <property type="entry name" value="MerR_fam"/>
</dbReference>
<proteinExistence type="predicted"/>
<dbReference type="CDD" id="cd01109">
    <property type="entry name" value="HTH_YyaN"/>
    <property type="match status" value="1"/>
</dbReference>
<dbReference type="SMART" id="SM00422">
    <property type="entry name" value="HTH_MERR"/>
    <property type="match status" value="1"/>
</dbReference>
<dbReference type="PANTHER" id="PTHR30204:SF98">
    <property type="entry name" value="HTH-TYPE TRANSCRIPTIONAL REGULATOR ADHR"/>
    <property type="match status" value="1"/>
</dbReference>
<dbReference type="InterPro" id="IPR009061">
    <property type="entry name" value="DNA-bd_dom_put_sf"/>
</dbReference>
<sequence length="120" mass="14031">MRIQAFAELTGLTAHTLRYYEKLGLLVPGRNAAGHRDYRQSDIDWAAFIRRLKATDMPLEEIQRYAALRSQGEGTAAERRALLAEHAERLERRLAEQVVHLERLKEKMAWYDRELLKNRA</sequence>
<evidence type="ECO:0000259" key="2">
    <source>
        <dbReference type="PROSITE" id="PS50937"/>
    </source>
</evidence>
<dbReference type="Proteomes" id="UP000037315">
    <property type="component" value="Unassembled WGS sequence"/>
</dbReference>
<feature type="domain" description="HTH merR-type" evidence="2">
    <location>
        <begin position="1"/>
        <end position="68"/>
    </location>
</feature>
<dbReference type="PRINTS" id="PR00040">
    <property type="entry name" value="HTHMERR"/>
</dbReference>
<dbReference type="RefSeq" id="WP_048888597.1">
    <property type="nucleotide sequence ID" value="NZ_LFEJ01000024.1"/>
</dbReference>
<accession>A0A0J8VIM0</accession>
<dbReference type="GO" id="GO:0003700">
    <property type="term" value="F:DNA-binding transcription factor activity"/>
    <property type="evidence" value="ECO:0007669"/>
    <property type="project" value="InterPro"/>
</dbReference>
<dbReference type="PANTHER" id="PTHR30204">
    <property type="entry name" value="REDOX-CYCLING DRUG-SENSING TRANSCRIPTIONAL ACTIVATOR SOXR"/>
    <property type="match status" value="1"/>
</dbReference>
<keyword evidence="4" id="KW-1185">Reference proteome</keyword>
<dbReference type="AlphaFoldDB" id="A0A0J8VIM0"/>
<evidence type="ECO:0000256" key="1">
    <source>
        <dbReference type="ARBA" id="ARBA00023125"/>
    </source>
</evidence>
<dbReference type="EMBL" id="LFEJ01000024">
    <property type="protein sequence ID" value="KMV33318.1"/>
    <property type="molecule type" value="Genomic_DNA"/>
</dbReference>
<comment type="caution">
    <text evidence="3">The sequence shown here is derived from an EMBL/GenBank/DDBJ whole genome shotgun (WGS) entry which is preliminary data.</text>
</comment>
<dbReference type="PATRIC" id="fig|1656095.3.peg.2438"/>
<evidence type="ECO:0000313" key="3">
    <source>
        <dbReference type="EMBL" id="KMV33318.1"/>
    </source>
</evidence>
<reference evidence="3 4" key="1">
    <citation type="submission" date="2015-06" db="EMBL/GenBank/DDBJ databases">
        <title>Genome sequencing of Cronobacter sp. strain DJ34 isolated from petroleum contaminated sludge of Duliajan Oil Fields, Assam, India.</title>
        <authorList>
            <person name="Pal S."/>
            <person name="Banerjee T.D."/>
            <person name="Roy A."/>
            <person name="Sar P."/>
            <person name="Kazy S.K."/>
        </authorList>
    </citation>
    <scope>NUCLEOTIDE SEQUENCE [LARGE SCALE GENOMIC DNA]</scope>
    <source>
        <strain evidence="3 4">DJ34</strain>
    </source>
</reference>
<dbReference type="Pfam" id="PF13411">
    <property type="entry name" value="MerR_1"/>
    <property type="match status" value="1"/>
</dbReference>
<dbReference type="Gene3D" id="1.10.1660.10">
    <property type="match status" value="1"/>
</dbReference>
<dbReference type="GO" id="GO:0003677">
    <property type="term" value="F:DNA binding"/>
    <property type="evidence" value="ECO:0007669"/>
    <property type="project" value="UniProtKB-KW"/>
</dbReference>
<dbReference type="SUPFAM" id="SSF46955">
    <property type="entry name" value="Putative DNA-binding domain"/>
    <property type="match status" value="1"/>
</dbReference>
<dbReference type="OrthoDB" id="9808480at2"/>
<dbReference type="STRING" id="1121863.GCA_000621185_03654"/>
<protein>
    <submittedName>
        <fullName evidence="3">MerR family transcriptional regulator</fullName>
    </submittedName>
</protein>
<dbReference type="PROSITE" id="PS50937">
    <property type="entry name" value="HTH_MERR_2"/>
    <property type="match status" value="1"/>
</dbReference>
<organism evidence="3 4">
    <name type="scientific">Franconibacter pulveris</name>
    <dbReference type="NCBI Taxonomy" id="435910"/>
    <lineage>
        <taxon>Bacteria</taxon>
        <taxon>Pseudomonadati</taxon>
        <taxon>Pseudomonadota</taxon>
        <taxon>Gammaproteobacteria</taxon>
        <taxon>Enterobacterales</taxon>
        <taxon>Enterobacteriaceae</taxon>
        <taxon>Franconibacter</taxon>
    </lineage>
</organism>
<gene>
    <name evidence="3" type="ORF">ACH50_18900</name>
</gene>
<keyword evidence="1" id="KW-0238">DNA-binding</keyword>